<keyword evidence="1" id="KW-0812">Transmembrane</keyword>
<protein>
    <submittedName>
        <fullName evidence="2">Uncharacterized protein</fullName>
    </submittedName>
</protein>
<feature type="transmembrane region" description="Helical" evidence="1">
    <location>
        <begin position="12"/>
        <end position="33"/>
    </location>
</feature>
<name>A0A3A1UP70_9BACL</name>
<evidence type="ECO:0000313" key="3">
    <source>
        <dbReference type="Proteomes" id="UP000266482"/>
    </source>
</evidence>
<reference evidence="2 3" key="1">
    <citation type="submission" date="2018-09" db="EMBL/GenBank/DDBJ databases">
        <title>Paenibacillus aracenensis nov. sp. isolated from a cave in southern Spain.</title>
        <authorList>
            <person name="Jurado V."/>
            <person name="Gutierrez-Patricio S."/>
            <person name="Gonzalez-Pimentel J.L."/>
            <person name="Miller A.Z."/>
            <person name="Laiz L."/>
            <person name="Saiz-Jimenez C."/>
        </authorList>
    </citation>
    <scope>NUCLEOTIDE SEQUENCE [LARGE SCALE GENOMIC DNA]</scope>
    <source>
        <strain evidence="2 3">DSM 22867</strain>
    </source>
</reference>
<dbReference type="OrthoDB" id="4764283at2"/>
<dbReference type="EMBL" id="QXQA01000020">
    <property type="protein sequence ID" value="RIX48711.1"/>
    <property type="molecule type" value="Genomic_DNA"/>
</dbReference>
<sequence length="170" mass="19315">MNEFYVYARKGRMVLLGLGALIFVLVGILFFVLAPEAEAGERGMLTVIGIVSIVFFGFCLVLYLKKLFDRSPMLIISKEGITDQATYTPAGLIRWEDIKDIQALRMFNQDYLCIFTHDPDLIMRRYTGFQRMLVKMNKGLSPAQAHIPLKMLKCSLPALMEEINKRASSL</sequence>
<dbReference type="RefSeq" id="WP_119602613.1">
    <property type="nucleotide sequence ID" value="NZ_QXQA01000020.1"/>
</dbReference>
<feature type="transmembrane region" description="Helical" evidence="1">
    <location>
        <begin position="45"/>
        <end position="64"/>
    </location>
</feature>
<dbReference type="NCBIfam" id="NF041635">
    <property type="entry name" value="STM3941_fam"/>
    <property type="match status" value="1"/>
</dbReference>
<keyword evidence="1" id="KW-0472">Membrane</keyword>
<comment type="caution">
    <text evidence="2">The sequence shown here is derived from an EMBL/GenBank/DDBJ whole genome shotgun (WGS) entry which is preliminary data.</text>
</comment>
<gene>
    <name evidence="2" type="ORF">D3P08_23735</name>
</gene>
<dbReference type="Proteomes" id="UP000266482">
    <property type="component" value="Unassembled WGS sequence"/>
</dbReference>
<evidence type="ECO:0000256" key="1">
    <source>
        <dbReference type="SAM" id="Phobius"/>
    </source>
</evidence>
<evidence type="ECO:0000313" key="2">
    <source>
        <dbReference type="EMBL" id="RIX48711.1"/>
    </source>
</evidence>
<dbReference type="InterPro" id="IPR048136">
    <property type="entry name" value="STM3941-like"/>
</dbReference>
<accession>A0A3A1UP70</accession>
<proteinExistence type="predicted"/>
<organism evidence="2 3">
    <name type="scientific">Paenibacillus nanensis</name>
    <dbReference type="NCBI Taxonomy" id="393251"/>
    <lineage>
        <taxon>Bacteria</taxon>
        <taxon>Bacillati</taxon>
        <taxon>Bacillota</taxon>
        <taxon>Bacilli</taxon>
        <taxon>Bacillales</taxon>
        <taxon>Paenibacillaceae</taxon>
        <taxon>Paenibacillus</taxon>
    </lineage>
</organism>
<keyword evidence="1" id="KW-1133">Transmembrane helix</keyword>
<dbReference type="AlphaFoldDB" id="A0A3A1UP70"/>
<keyword evidence="3" id="KW-1185">Reference proteome</keyword>